<dbReference type="GO" id="GO:0030170">
    <property type="term" value="F:pyridoxal phosphate binding"/>
    <property type="evidence" value="ECO:0007669"/>
    <property type="project" value="InterPro"/>
</dbReference>
<comment type="cofactor">
    <cofactor evidence="1 4">
        <name>pyridoxal 5'-phosphate</name>
        <dbReference type="ChEBI" id="CHEBI:597326"/>
    </cofactor>
</comment>
<dbReference type="GO" id="GO:0009097">
    <property type="term" value="P:isoleucine biosynthetic process"/>
    <property type="evidence" value="ECO:0007669"/>
    <property type="project" value="TreeGrafter"/>
</dbReference>
<dbReference type="InterPro" id="IPR036052">
    <property type="entry name" value="TrpB-like_PALP_sf"/>
</dbReference>
<keyword evidence="7" id="KW-1185">Reference proteome</keyword>
<organism evidence="6 7">
    <name type="scientific">Sellimonas catena</name>
    <dbReference type="NCBI Taxonomy" id="2994035"/>
    <lineage>
        <taxon>Bacteria</taxon>
        <taxon>Bacillati</taxon>
        <taxon>Bacillota</taxon>
        <taxon>Clostridia</taxon>
        <taxon>Lachnospirales</taxon>
        <taxon>Lachnospiraceae</taxon>
        <taxon>Sellimonas</taxon>
    </lineage>
</organism>
<dbReference type="RefSeq" id="WP_330677558.1">
    <property type="nucleotide sequence ID" value="NZ_BSBO01000022.1"/>
</dbReference>
<dbReference type="InterPro" id="IPR003141">
    <property type="entry name" value="Pol/His_phosphatase_N"/>
</dbReference>
<dbReference type="InterPro" id="IPR016195">
    <property type="entry name" value="Pol/histidinol_Pase-like"/>
</dbReference>
<dbReference type="Pfam" id="PF00291">
    <property type="entry name" value="PALP"/>
    <property type="match status" value="1"/>
</dbReference>
<feature type="modified residue" description="N6-(pyridoxal phosphate)lysine" evidence="4">
    <location>
        <position position="116"/>
    </location>
</feature>
<dbReference type="SUPFAM" id="SSF53686">
    <property type="entry name" value="Tryptophan synthase beta subunit-like PLP-dependent enzymes"/>
    <property type="match status" value="1"/>
</dbReference>
<dbReference type="GO" id="GO:0008721">
    <property type="term" value="F:D-serine ammonia-lyase activity"/>
    <property type="evidence" value="ECO:0007669"/>
    <property type="project" value="UniProtKB-EC"/>
</dbReference>
<dbReference type="AlphaFoldDB" id="A0A9W6C6C3"/>
<dbReference type="InterPro" id="IPR011780">
    <property type="entry name" value="D_Ser_am_lyase"/>
</dbReference>
<dbReference type="InterPro" id="IPR001926">
    <property type="entry name" value="TrpB-like_PALP"/>
</dbReference>
<feature type="domain" description="Polymerase/histidinol phosphatase N-terminal" evidence="5">
    <location>
        <begin position="460"/>
        <end position="522"/>
    </location>
</feature>
<dbReference type="InterPro" id="IPR050147">
    <property type="entry name" value="Ser/Thr_Dehydratase"/>
</dbReference>
<dbReference type="SMART" id="SM00481">
    <property type="entry name" value="POLIIIAc"/>
    <property type="match status" value="1"/>
</dbReference>
<dbReference type="Gene3D" id="3.20.20.140">
    <property type="entry name" value="Metal-dependent hydrolases"/>
    <property type="match status" value="1"/>
</dbReference>
<dbReference type="EMBL" id="BSBO01000022">
    <property type="protein sequence ID" value="GLG04984.1"/>
    <property type="molecule type" value="Genomic_DNA"/>
</dbReference>
<evidence type="ECO:0000259" key="5">
    <source>
        <dbReference type="SMART" id="SM00481"/>
    </source>
</evidence>
<proteinExistence type="inferred from homology"/>
<comment type="similarity">
    <text evidence="4">Belongs to the serine/threonine dehydratase family. DsdA subfamily.</text>
</comment>
<gene>
    <name evidence="4" type="primary">dsdA</name>
    <name evidence="6" type="ORF">Selli1_21580</name>
</gene>
<dbReference type="Gene3D" id="3.40.50.1100">
    <property type="match status" value="2"/>
</dbReference>
<accession>A0A9W6C6C3</accession>
<dbReference type="PANTHER" id="PTHR48078:SF9">
    <property type="entry name" value="D-SERINE DEHYDRATASE"/>
    <property type="match status" value="1"/>
</dbReference>
<dbReference type="Proteomes" id="UP001145145">
    <property type="component" value="Unassembled WGS sequence"/>
</dbReference>
<evidence type="ECO:0000313" key="6">
    <source>
        <dbReference type="EMBL" id="GLG04984.1"/>
    </source>
</evidence>
<reference evidence="6 7" key="1">
    <citation type="journal article" date="2023" name="Int. J. Syst. Evol. Microbiol.">
        <title>Sellimonas catena sp. nov., isolated from human faeces.</title>
        <authorList>
            <person name="Hisatomi A."/>
            <person name="Ohkuma M."/>
            <person name="Sakamoto M."/>
        </authorList>
    </citation>
    <scope>NUCLEOTIDE SEQUENCE [LARGE SCALE GENOMIC DNA]</scope>
    <source>
        <strain evidence="6 7">12EGH17</strain>
    </source>
</reference>
<evidence type="ECO:0000256" key="4">
    <source>
        <dbReference type="HAMAP-Rule" id="MF_01030"/>
    </source>
</evidence>
<dbReference type="SUPFAM" id="SSF89550">
    <property type="entry name" value="PHP domain-like"/>
    <property type="match status" value="1"/>
</dbReference>
<keyword evidence="3 4" id="KW-0456">Lyase</keyword>
<dbReference type="NCBIfam" id="NF002823">
    <property type="entry name" value="PRK02991.1"/>
    <property type="match status" value="1"/>
</dbReference>
<dbReference type="NCBIfam" id="TIGR02035">
    <property type="entry name" value="D_Ser_am_lyase"/>
    <property type="match status" value="1"/>
</dbReference>
<sequence>MEKIKDRIGENPVVEKLARAEETAWINPKKECWDDAGETFDVRPEEIEDARARLERFAPLILRYFPETKDRGGLIESPLEEIPKMKAALEEKTGSAVAGRLLLKEDSHLAIAGSVKARGGIYEVLKYAEDLAVKHGLLKDGDSYAVLGEEENRAVFRKYTIQVGSTGNLGLSIGIISAVLGFRVIVHMSADAKEWKKQLLRKFGVEVREYEQDYGEAVRQGRALSDQDSNSYFVDDENSRTLFLGYATAGKRLKEQLDEQKIVVDKEHPLFVYIPCGVGGAPGGITAGLKWVFGDAVHCFFAEPVQAPCMLLGMASRLHNEIAVQDIGLTGKTDADGLAVGRPSAFAGKMMERVLSGEVTVEDRKLLQYMKLLMDTEEIFLEPSACAGFAGVSAMAAQEEFQKYVKEHGLEPVMGNAVQIVWATGGSLVPEEMRRQYLEEARILSLNVPGFTESGNWYKGNLHSHTVNSDGHLTPAESVKLFREHGYHFLCFSEHDRYTDYRDEFDCEDFIILPGLEASAVLYESEGSKLRPKVHHIHGILGTKEMQKQATKEPYKHMEIHPVDKYYGDWDGAKAAQKLADEMTSRGMIATYNHPIWSRVREEEFIHTKGIWALEIYNYGTVNESATGYDETYWDVMLREGKQIFAFASDDNHNDGIVEDACGGYIVVKAEELSREAIVKNMLAGNYYSSSGPEIYDWGIRDGKAYVSSSPVYRIDFIAGNCINDGTSIVCRSVDETVESGEYVLKGHEKYVRVKCTDRYGKTAWSNPIFLDRENA</sequence>
<dbReference type="EC" id="4.3.1.18" evidence="4"/>
<evidence type="ECO:0000313" key="7">
    <source>
        <dbReference type="Proteomes" id="UP001145145"/>
    </source>
</evidence>
<comment type="caution">
    <text evidence="6">The sequence shown here is derived from an EMBL/GenBank/DDBJ whole genome shotgun (WGS) entry which is preliminary data.</text>
</comment>
<name>A0A9W6C6C3_9FIRM</name>
<evidence type="ECO:0000256" key="3">
    <source>
        <dbReference type="ARBA" id="ARBA00023239"/>
    </source>
</evidence>
<protein>
    <recommendedName>
        <fullName evidence="4">Probable D-serine dehydratase</fullName>
        <ecNumber evidence="4">4.3.1.18</ecNumber>
    </recommendedName>
    <alternativeName>
        <fullName evidence="4">D-serine deaminase</fullName>
        <shortName evidence="4">DSD</shortName>
    </alternativeName>
</protein>
<dbReference type="HAMAP" id="MF_01030">
    <property type="entry name" value="D_Ser_dehydrat"/>
    <property type="match status" value="1"/>
</dbReference>
<evidence type="ECO:0000256" key="1">
    <source>
        <dbReference type="ARBA" id="ARBA00001933"/>
    </source>
</evidence>
<comment type="catalytic activity">
    <reaction evidence="4">
        <text>D-serine = pyruvate + NH4(+)</text>
        <dbReference type="Rhea" id="RHEA:13977"/>
        <dbReference type="ChEBI" id="CHEBI:15361"/>
        <dbReference type="ChEBI" id="CHEBI:28938"/>
        <dbReference type="ChEBI" id="CHEBI:35247"/>
        <dbReference type="EC" id="4.3.1.18"/>
    </reaction>
</comment>
<dbReference type="GO" id="GO:0036088">
    <property type="term" value="P:D-serine catabolic process"/>
    <property type="evidence" value="ECO:0007669"/>
    <property type="project" value="TreeGrafter"/>
</dbReference>
<dbReference type="GO" id="GO:0016836">
    <property type="term" value="F:hydro-lyase activity"/>
    <property type="evidence" value="ECO:0007669"/>
    <property type="project" value="UniProtKB-UniRule"/>
</dbReference>
<keyword evidence="2 4" id="KW-0663">Pyridoxal phosphate</keyword>
<evidence type="ECO:0000256" key="2">
    <source>
        <dbReference type="ARBA" id="ARBA00022898"/>
    </source>
</evidence>
<dbReference type="PANTHER" id="PTHR48078">
    <property type="entry name" value="THREONINE DEHYDRATASE, MITOCHONDRIAL-RELATED"/>
    <property type="match status" value="1"/>
</dbReference>